<proteinExistence type="predicted"/>
<feature type="compositionally biased region" description="Polar residues" evidence="1">
    <location>
        <begin position="159"/>
        <end position="169"/>
    </location>
</feature>
<evidence type="ECO:0000313" key="2">
    <source>
        <dbReference type="EnsemblMetazoa" id="ADIR005186-PA"/>
    </source>
</evidence>
<reference evidence="3" key="1">
    <citation type="submission" date="2013-03" db="EMBL/GenBank/DDBJ databases">
        <title>The Genome Sequence of Anopheles dirus WRAIR2.</title>
        <authorList>
            <consortium name="The Broad Institute Genomics Platform"/>
            <person name="Neafsey D.E."/>
            <person name="Walton C."/>
            <person name="Walker B."/>
            <person name="Young S.K."/>
            <person name="Zeng Q."/>
            <person name="Gargeya S."/>
            <person name="Fitzgerald M."/>
            <person name="Haas B."/>
            <person name="Abouelleil A."/>
            <person name="Allen A.W."/>
            <person name="Alvarado L."/>
            <person name="Arachchi H.M."/>
            <person name="Berlin A.M."/>
            <person name="Chapman S.B."/>
            <person name="Gainer-Dewar J."/>
            <person name="Goldberg J."/>
            <person name="Griggs A."/>
            <person name="Gujja S."/>
            <person name="Hansen M."/>
            <person name="Howarth C."/>
            <person name="Imamovic A."/>
            <person name="Ireland A."/>
            <person name="Larimer J."/>
            <person name="McCowan C."/>
            <person name="Murphy C."/>
            <person name="Pearson M."/>
            <person name="Poon T.W."/>
            <person name="Priest M."/>
            <person name="Roberts A."/>
            <person name="Saif S."/>
            <person name="Shea T."/>
            <person name="Sisk P."/>
            <person name="Sykes S."/>
            <person name="Wortman J."/>
            <person name="Nusbaum C."/>
            <person name="Birren B."/>
        </authorList>
    </citation>
    <scope>NUCLEOTIDE SEQUENCE [LARGE SCALE GENOMIC DNA]</scope>
    <source>
        <strain evidence="3">WRAIR2</strain>
    </source>
</reference>
<organism evidence="2 3">
    <name type="scientific">Anopheles dirus</name>
    <dbReference type="NCBI Taxonomy" id="7168"/>
    <lineage>
        <taxon>Eukaryota</taxon>
        <taxon>Metazoa</taxon>
        <taxon>Ecdysozoa</taxon>
        <taxon>Arthropoda</taxon>
        <taxon>Hexapoda</taxon>
        <taxon>Insecta</taxon>
        <taxon>Pterygota</taxon>
        <taxon>Neoptera</taxon>
        <taxon>Endopterygota</taxon>
        <taxon>Diptera</taxon>
        <taxon>Nematocera</taxon>
        <taxon>Culicoidea</taxon>
        <taxon>Culicidae</taxon>
        <taxon>Anophelinae</taxon>
        <taxon>Anopheles</taxon>
    </lineage>
</organism>
<reference evidence="2" key="2">
    <citation type="submission" date="2020-05" db="UniProtKB">
        <authorList>
            <consortium name="EnsemblMetazoa"/>
        </authorList>
    </citation>
    <scope>IDENTIFICATION</scope>
    <source>
        <strain evidence="2">WRAIR2</strain>
    </source>
</reference>
<dbReference type="VEuPathDB" id="VectorBase:ADIR005186"/>
<sequence length="191" mass="20379">MPKITATRKVSKRGYLFVAPWDWDFSNPVYRTKCDPRHQQTLTGIVFEPDSACCLFITSSPPQLSRAAVAGGNLTATSSRTARRTTAGRVGQPFLRVNCTVAVLDRFRARVSSPSLVSTYPPETVADSADSLSGSAIRWFQLSMPDADGDPALIETRTTCPPGSGQTPSGVAFRSRAPISPSSGVSLLAGD</sequence>
<evidence type="ECO:0000313" key="3">
    <source>
        <dbReference type="Proteomes" id="UP000075884"/>
    </source>
</evidence>
<dbReference type="STRING" id="7168.A0A182NC22"/>
<protein>
    <submittedName>
        <fullName evidence="2">Uncharacterized protein</fullName>
    </submittedName>
</protein>
<evidence type="ECO:0000256" key="1">
    <source>
        <dbReference type="SAM" id="MobiDB-lite"/>
    </source>
</evidence>
<feature type="region of interest" description="Disordered" evidence="1">
    <location>
        <begin position="159"/>
        <end position="191"/>
    </location>
</feature>
<accession>A0A182NC22</accession>
<keyword evidence="3" id="KW-1185">Reference proteome</keyword>
<dbReference type="Proteomes" id="UP000075884">
    <property type="component" value="Unassembled WGS sequence"/>
</dbReference>
<name>A0A182NC22_9DIPT</name>
<dbReference type="EnsemblMetazoa" id="ADIR005186-RA">
    <property type="protein sequence ID" value="ADIR005186-PA"/>
    <property type="gene ID" value="ADIR005186"/>
</dbReference>
<dbReference type="AlphaFoldDB" id="A0A182NC22"/>